<dbReference type="PROSITE" id="PS51194">
    <property type="entry name" value="HELICASE_CTER"/>
    <property type="match status" value="1"/>
</dbReference>
<dbReference type="RefSeq" id="WP_036559160.1">
    <property type="nucleotide sequence ID" value="NZ_JRNI01000023.1"/>
</dbReference>
<evidence type="ECO:0000259" key="10">
    <source>
        <dbReference type="PROSITE" id="PS51195"/>
    </source>
</evidence>
<sequence>MIKNDNSALASTSSFNSLNLSEAQLANLQQLGYEQMTAIQALALPLALSAQDLIVQAHTGSGKTLVFALAILQTLDLSRIEAQALVLCPTRELATQVAEVIRKVGRSHPSLKVSLICGGASISRQQASLAQGTHIIVGTPGRIEDLINRGALPLGSVKTLVFDEADKMMDMGFYESLSTISNACPLKRQTLMFSATYSPALLERTEGFLINPHMIQAIDEPKPEIQQEFYLVNANERGQALISLLNHHLPLATLAFCNTRDECELLQRQLQRAGIISHVLHGQMEQREREDVLIQFANHSCSVLVATDVAARGLDIHALDLVVNAHISPNADTHLHRIGRTGRQGATGHAITFVTEDELFRKKRIEEVSAQRFDLLAAPPAWQGRQHLKAPMQTITIRGGKKDKLRAGDILGSLTKTLGLEAEQVGKITIHDFVSFVAIARDIAPQVAQRWQQTTIKGKRRKISLLP</sequence>
<proteinExistence type="inferred from homology"/>
<name>A0A096BBL1_9BURK</name>
<dbReference type="InterPro" id="IPR000629">
    <property type="entry name" value="RNA-helicase_DEAD-box_CS"/>
</dbReference>
<accession>A0A096BBL1</accession>
<dbReference type="InterPro" id="IPR014014">
    <property type="entry name" value="RNA_helicase_DEAD_Q_motif"/>
</dbReference>
<keyword evidence="12" id="KW-1185">Reference proteome</keyword>
<dbReference type="CDD" id="cd00268">
    <property type="entry name" value="DEADc"/>
    <property type="match status" value="1"/>
</dbReference>
<dbReference type="GO" id="GO:0003676">
    <property type="term" value="F:nucleic acid binding"/>
    <property type="evidence" value="ECO:0007669"/>
    <property type="project" value="InterPro"/>
</dbReference>
<dbReference type="InterPro" id="IPR011545">
    <property type="entry name" value="DEAD/DEAH_box_helicase_dom"/>
</dbReference>
<dbReference type="InterPro" id="IPR005580">
    <property type="entry name" value="DbpA/CsdA_RNA-bd_dom"/>
</dbReference>
<dbReference type="Pfam" id="PF03880">
    <property type="entry name" value="DbpA"/>
    <property type="match status" value="1"/>
</dbReference>
<dbReference type="PANTHER" id="PTHR47959:SF1">
    <property type="entry name" value="ATP-DEPENDENT RNA HELICASE DBPA"/>
    <property type="match status" value="1"/>
</dbReference>
<feature type="domain" description="Helicase ATP-binding" evidence="8">
    <location>
        <begin position="44"/>
        <end position="215"/>
    </location>
</feature>
<organism evidence="11 12">
    <name type="scientific">Oligella urethralis DNF00040</name>
    <dbReference type="NCBI Taxonomy" id="1401065"/>
    <lineage>
        <taxon>Bacteria</taxon>
        <taxon>Pseudomonadati</taxon>
        <taxon>Pseudomonadota</taxon>
        <taxon>Betaproteobacteria</taxon>
        <taxon>Burkholderiales</taxon>
        <taxon>Alcaligenaceae</taxon>
        <taxon>Oligella</taxon>
    </lineage>
</organism>
<dbReference type="SMART" id="SM00490">
    <property type="entry name" value="HELICc"/>
    <property type="match status" value="1"/>
</dbReference>
<dbReference type="NCBIfam" id="NF008744">
    <property type="entry name" value="PRK11776.1"/>
    <property type="match status" value="1"/>
</dbReference>
<dbReference type="InterPro" id="IPR044742">
    <property type="entry name" value="DEAD/DEAH_RhlB"/>
</dbReference>
<dbReference type="PROSITE" id="PS00039">
    <property type="entry name" value="DEAD_ATP_HELICASE"/>
    <property type="match status" value="1"/>
</dbReference>
<dbReference type="GO" id="GO:0005524">
    <property type="term" value="F:ATP binding"/>
    <property type="evidence" value="ECO:0007669"/>
    <property type="project" value="UniProtKB-KW"/>
</dbReference>
<evidence type="ECO:0000256" key="3">
    <source>
        <dbReference type="ARBA" id="ARBA00022806"/>
    </source>
</evidence>
<dbReference type="AlphaFoldDB" id="A0A096BBL1"/>
<dbReference type="OrthoDB" id="8520957at2"/>
<comment type="similarity">
    <text evidence="5 7">Belongs to the DEAD box helicase family.</text>
</comment>
<evidence type="ECO:0000259" key="8">
    <source>
        <dbReference type="PROSITE" id="PS51192"/>
    </source>
</evidence>
<evidence type="ECO:0000313" key="12">
    <source>
        <dbReference type="Proteomes" id="UP000029629"/>
    </source>
</evidence>
<gene>
    <name evidence="11" type="ORF">HMPREF2130_06240</name>
</gene>
<dbReference type="eggNOG" id="COG0513">
    <property type="taxonomic scope" value="Bacteria"/>
</dbReference>
<dbReference type="EMBL" id="JRNI01000023">
    <property type="protein sequence ID" value="KGF30559.1"/>
    <property type="molecule type" value="Genomic_DNA"/>
</dbReference>
<keyword evidence="1 7" id="KW-0547">Nucleotide-binding</keyword>
<dbReference type="InterPro" id="IPR050079">
    <property type="entry name" value="DEAD_box_RNA_helicase"/>
</dbReference>
<feature type="domain" description="Helicase C-terminal" evidence="9">
    <location>
        <begin position="224"/>
        <end position="384"/>
    </location>
</feature>
<evidence type="ECO:0000256" key="5">
    <source>
        <dbReference type="ARBA" id="ARBA00038437"/>
    </source>
</evidence>
<dbReference type="InterPro" id="IPR014001">
    <property type="entry name" value="Helicase_ATP-bd"/>
</dbReference>
<feature type="domain" description="DEAD-box RNA helicase Q" evidence="10">
    <location>
        <begin position="13"/>
        <end position="41"/>
    </location>
</feature>
<feature type="short sequence motif" description="Q motif" evidence="6">
    <location>
        <begin position="13"/>
        <end position="41"/>
    </location>
</feature>
<dbReference type="GO" id="GO:0005829">
    <property type="term" value="C:cytosol"/>
    <property type="evidence" value="ECO:0007669"/>
    <property type="project" value="TreeGrafter"/>
</dbReference>
<dbReference type="Gene3D" id="3.30.70.330">
    <property type="match status" value="1"/>
</dbReference>
<reference evidence="11 12" key="1">
    <citation type="submission" date="2014-07" db="EMBL/GenBank/DDBJ databases">
        <authorList>
            <person name="McCorrison J."/>
            <person name="Sanka R."/>
            <person name="Torralba M."/>
            <person name="Gillis M."/>
            <person name="Haft D.H."/>
            <person name="Methe B."/>
            <person name="Sutton G."/>
            <person name="Nelson K.E."/>
        </authorList>
    </citation>
    <scope>NUCLEOTIDE SEQUENCE [LARGE SCALE GENOMIC DNA]</scope>
    <source>
        <strain evidence="11 12">DNF00040</strain>
    </source>
</reference>
<dbReference type="PROSITE" id="PS51192">
    <property type="entry name" value="HELICASE_ATP_BIND_1"/>
    <property type="match status" value="1"/>
</dbReference>
<dbReference type="GO" id="GO:0016787">
    <property type="term" value="F:hydrolase activity"/>
    <property type="evidence" value="ECO:0007669"/>
    <property type="project" value="UniProtKB-KW"/>
</dbReference>
<keyword evidence="3 7" id="KW-0347">Helicase</keyword>
<evidence type="ECO:0000256" key="6">
    <source>
        <dbReference type="PROSITE-ProRule" id="PRU00552"/>
    </source>
</evidence>
<evidence type="ECO:0000313" key="11">
    <source>
        <dbReference type="EMBL" id="KGF30559.1"/>
    </source>
</evidence>
<keyword evidence="4 7" id="KW-0067">ATP-binding</keyword>
<dbReference type="CDD" id="cd18787">
    <property type="entry name" value="SF2_C_DEAD"/>
    <property type="match status" value="1"/>
</dbReference>
<dbReference type="PROSITE" id="PS51195">
    <property type="entry name" value="Q_MOTIF"/>
    <property type="match status" value="1"/>
</dbReference>
<dbReference type="InterPro" id="IPR027417">
    <property type="entry name" value="P-loop_NTPase"/>
</dbReference>
<dbReference type="SUPFAM" id="SSF52540">
    <property type="entry name" value="P-loop containing nucleoside triphosphate hydrolases"/>
    <property type="match status" value="1"/>
</dbReference>
<dbReference type="PANTHER" id="PTHR47959">
    <property type="entry name" value="ATP-DEPENDENT RNA HELICASE RHLE-RELATED"/>
    <property type="match status" value="1"/>
</dbReference>
<dbReference type="Proteomes" id="UP000029629">
    <property type="component" value="Unassembled WGS sequence"/>
</dbReference>
<evidence type="ECO:0000256" key="2">
    <source>
        <dbReference type="ARBA" id="ARBA00022801"/>
    </source>
</evidence>
<evidence type="ECO:0000256" key="1">
    <source>
        <dbReference type="ARBA" id="ARBA00022741"/>
    </source>
</evidence>
<dbReference type="Gene3D" id="3.40.50.300">
    <property type="entry name" value="P-loop containing nucleotide triphosphate hydrolases"/>
    <property type="match status" value="2"/>
</dbReference>
<dbReference type="GO" id="GO:0003724">
    <property type="term" value="F:RNA helicase activity"/>
    <property type="evidence" value="ECO:0007669"/>
    <property type="project" value="InterPro"/>
</dbReference>
<keyword evidence="2 7" id="KW-0378">Hydrolase</keyword>
<comment type="caution">
    <text evidence="11">The sequence shown here is derived from an EMBL/GenBank/DDBJ whole genome shotgun (WGS) entry which is preliminary data.</text>
</comment>
<dbReference type="InterPro" id="IPR001650">
    <property type="entry name" value="Helicase_C-like"/>
</dbReference>
<dbReference type="SMART" id="SM00487">
    <property type="entry name" value="DEXDc"/>
    <property type="match status" value="1"/>
</dbReference>
<dbReference type="Pfam" id="PF00270">
    <property type="entry name" value="DEAD"/>
    <property type="match status" value="1"/>
</dbReference>
<evidence type="ECO:0000256" key="4">
    <source>
        <dbReference type="ARBA" id="ARBA00022840"/>
    </source>
</evidence>
<evidence type="ECO:0000256" key="7">
    <source>
        <dbReference type="RuleBase" id="RU000492"/>
    </source>
</evidence>
<dbReference type="Pfam" id="PF00271">
    <property type="entry name" value="Helicase_C"/>
    <property type="match status" value="1"/>
</dbReference>
<dbReference type="InterPro" id="IPR012677">
    <property type="entry name" value="Nucleotide-bd_a/b_plait_sf"/>
</dbReference>
<evidence type="ECO:0000259" key="9">
    <source>
        <dbReference type="PROSITE" id="PS51194"/>
    </source>
</evidence>
<protein>
    <submittedName>
        <fullName evidence="11">RNA helicase</fullName>
    </submittedName>
</protein>